<sequence>MDEEPTNPAAAQPRDAIDVDDLVFAATGRRVRRLTLPDGSHWFPAAELDVTESEVLASRGVPGDRRETLESLTGRFGVAAPAGPGWHRTTEMVDLSVVMMVALAGGGAGPDPFRVWVADVLTAVQRDGCHFLDEATVQPRGEEPGTGYAMPSRLAEAVVRLEEPSLPQDAAFAEDAPADAAARRPERSAGAGEAGAGVDSGADRSGDSAGDRADHRFGSVAGGPAGPAGTSAAGLVPGPRSTHGAGPSAGAGAGADTDTADTDTDAGADAGVEARAHRAGGRASRPSGPRPAGAGQSTGPG</sequence>
<organism evidence="2 3">
    <name type="scientific">Streptomyces bohaiensis</name>
    <dbReference type="NCBI Taxonomy" id="1431344"/>
    <lineage>
        <taxon>Bacteria</taxon>
        <taxon>Bacillati</taxon>
        <taxon>Actinomycetota</taxon>
        <taxon>Actinomycetes</taxon>
        <taxon>Kitasatosporales</taxon>
        <taxon>Streptomycetaceae</taxon>
        <taxon>Streptomyces</taxon>
    </lineage>
</organism>
<accession>A0ABX1CF55</accession>
<gene>
    <name evidence="2" type="ORF">HCN52_22795</name>
</gene>
<evidence type="ECO:0000256" key="1">
    <source>
        <dbReference type="SAM" id="MobiDB-lite"/>
    </source>
</evidence>
<dbReference type="EMBL" id="JAAVJC010000375">
    <property type="protein sequence ID" value="NJQ17687.1"/>
    <property type="molecule type" value="Genomic_DNA"/>
</dbReference>
<name>A0ABX1CF55_9ACTN</name>
<feature type="compositionally biased region" description="Low complexity" evidence="1">
    <location>
        <begin position="188"/>
        <end position="200"/>
    </location>
</feature>
<feature type="compositionally biased region" description="Low complexity" evidence="1">
    <location>
        <begin position="281"/>
        <end position="295"/>
    </location>
</feature>
<evidence type="ECO:0008006" key="4">
    <source>
        <dbReference type="Google" id="ProtNLM"/>
    </source>
</evidence>
<reference evidence="2 3" key="1">
    <citation type="submission" date="2020-03" db="EMBL/GenBank/DDBJ databases">
        <title>Draft genome of Streptomyces sp. ventii, isolated from the Axial Seamount in the Pacific Ocean, and resequencing of the two type strains Streptomyces lonarensis strain NCL 716 and Streptomyces bohaiensis strain 11A07.</title>
        <authorList>
            <person name="Loughran R.M."/>
            <person name="Pfannmuller K.M."/>
            <person name="Wasson B.J."/>
            <person name="Deadmond M.C."/>
            <person name="Paddock B.E."/>
            <person name="Koyack M.J."/>
            <person name="Gallegos D.A."/>
            <person name="Mitchell E.A."/>
            <person name="Ushijima B."/>
            <person name="Saw J.H."/>
            <person name="Mcphail K.L."/>
            <person name="Videau P."/>
        </authorList>
    </citation>
    <scope>NUCLEOTIDE SEQUENCE [LARGE SCALE GENOMIC DNA]</scope>
    <source>
        <strain evidence="2 3">11A07</strain>
    </source>
</reference>
<comment type="caution">
    <text evidence="2">The sequence shown here is derived from an EMBL/GenBank/DDBJ whole genome shotgun (WGS) entry which is preliminary data.</text>
</comment>
<dbReference type="Proteomes" id="UP000727056">
    <property type="component" value="Unassembled WGS sequence"/>
</dbReference>
<feature type="compositionally biased region" description="Basic and acidic residues" evidence="1">
    <location>
        <begin position="201"/>
        <end position="217"/>
    </location>
</feature>
<proteinExistence type="predicted"/>
<feature type="non-terminal residue" evidence="2">
    <location>
        <position position="301"/>
    </location>
</feature>
<protein>
    <recommendedName>
        <fullName evidence="4">Bro-N domain-containing protein</fullName>
    </recommendedName>
</protein>
<feature type="region of interest" description="Disordered" evidence="1">
    <location>
        <begin position="174"/>
        <end position="301"/>
    </location>
</feature>
<evidence type="ECO:0000313" key="2">
    <source>
        <dbReference type="EMBL" id="NJQ17687.1"/>
    </source>
</evidence>
<keyword evidence="3" id="KW-1185">Reference proteome</keyword>
<evidence type="ECO:0000313" key="3">
    <source>
        <dbReference type="Proteomes" id="UP000727056"/>
    </source>
</evidence>